<protein>
    <submittedName>
        <fullName evidence="1">Uncharacterized protein</fullName>
    </submittedName>
</protein>
<reference evidence="1" key="1">
    <citation type="submission" date="2014-11" db="EMBL/GenBank/DDBJ databases">
        <authorList>
            <person name="Amaro Gonzalez C."/>
        </authorList>
    </citation>
    <scope>NUCLEOTIDE SEQUENCE</scope>
</reference>
<evidence type="ECO:0000313" key="1">
    <source>
        <dbReference type="EMBL" id="JAH15939.1"/>
    </source>
</evidence>
<sequence>MKGGRSVRGGSVDLTTRERAAVQYNGWRCASGSLARESSLNSASSI</sequence>
<dbReference type="EMBL" id="GBXM01092638">
    <property type="protein sequence ID" value="JAH15939.1"/>
    <property type="molecule type" value="Transcribed_RNA"/>
</dbReference>
<accession>A0A0E9QGN7</accession>
<reference evidence="1" key="2">
    <citation type="journal article" date="2015" name="Fish Shellfish Immunol.">
        <title>Early steps in the European eel (Anguilla anguilla)-Vibrio vulnificus interaction in the gills: Role of the RtxA13 toxin.</title>
        <authorList>
            <person name="Callol A."/>
            <person name="Pajuelo D."/>
            <person name="Ebbesson L."/>
            <person name="Teles M."/>
            <person name="MacKenzie S."/>
            <person name="Amaro C."/>
        </authorList>
    </citation>
    <scope>NUCLEOTIDE SEQUENCE</scope>
</reference>
<dbReference type="AlphaFoldDB" id="A0A0E9QGN7"/>
<proteinExistence type="predicted"/>
<organism evidence="1">
    <name type="scientific">Anguilla anguilla</name>
    <name type="common">European freshwater eel</name>
    <name type="synonym">Muraena anguilla</name>
    <dbReference type="NCBI Taxonomy" id="7936"/>
    <lineage>
        <taxon>Eukaryota</taxon>
        <taxon>Metazoa</taxon>
        <taxon>Chordata</taxon>
        <taxon>Craniata</taxon>
        <taxon>Vertebrata</taxon>
        <taxon>Euteleostomi</taxon>
        <taxon>Actinopterygii</taxon>
        <taxon>Neopterygii</taxon>
        <taxon>Teleostei</taxon>
        <taxon>Anguilliformes</taxon>
        <taxon>Anguillidae</taxon>
        <taxon>Anguilla</taxon>
    </lineage>
</organism>
<name>A0A0E9QGN7_ANGAN</name>